<evidence type="ECO:0000313" key="1">
    <source>
        <dbReference type="EMBL" id="ATA87043.1"/>
    </source>
</evidence>
<reference evidence="2" key="1">
    <citation type="submission" date="2017-06" db="EMBL/GenBank/DDBJ databases">
        <title>Capnocytophaga spp. assemblies.</title>
        <authorList>
            <person name="Gulvik C.A."/>
        </authorList>
    </citation>
    <scope>NUCLEOTIDE SEQUENCE [LARGE SCALE GENOMIC DNA]</scope>
    <source>
        <strain evidence="2">H1496</strain>
    </source>
</reference>
<evidence type="ECO:0008006" key="3">
    <source>
        <dbReference type="Google" id="ProtNLM"/>
    </source>
</evidence>
<name>A0A250FPN3_9FLAO</name>
<gene>
    <name evidence="1" type="ORF">CGC50_07665</name>
</gene>
<dbReference type="SUPFAM" id="SSF53098">
    <property type="entry name" value="Ribonuclease H-like"/>
    <property type="match status" value="1"/>
</dbReference>
<proteinExistence type="predicted"/>
<evidence type="ECO:0000313" key="2">
    <source>
        <dbReference type="Proteomes" id="UP000217250"/>
    </source>
</evidence>
<dbReference type="Proteomes" id="UP000217250">
    <property type="component" value="Chromosome"/>
</dbReference>
<sequence>MGVGNRRAILIIFEISNKMLFMKKLSVGKKDKPLADEFINMMLPYKNCVKTIICDNGTEFSDFKRVQKKLDLQFS</sequence>
<dbReference type="EMBL" id="CP022386">
    <property type="protein sequence ID" value="ATA87043.1"/>
    <property type="molecule type" value="Genomic_DNA"/>
</dbReference>
<protein>
    <recommendedName>
        <fullName evidence="3">Integrase catalytic domain-containing protein</fullName>
    </recommendedName>
</protein>
<dbReference type="KEGG" id="cgh:CGC50_07665"/>
<accession>A0A250FPN3</accession>
<organism evidence="1 2">
    <name type="scientific">Capnocytophaga gingivalis</name>
    <dbReference type="NCBI Taxonomy" id="1017"/>
    <lineage>
        <taxon>Bacteria</taxon>
        <taxon>Pseudomonadati</taxon>
        <taxon>Bacteroidota</taxon>
        <taxon>Flavobacteriia</taxon>
        <taxon>Flavobacteriales</taxon>
        <taxon>Flavobacteriaceae</taxon>
        <taxon>Capnocytophaga</taxon>
    </lineage>
</organism>
<dbReference type="AlphaFoldDB" id="A0A250FPN3"/>
<dbReference type="InterPro" id="IPR012337">
    <property type="entry name" value="RNaseH-like_sf"/>
</dbReference>